<name>A0ABV3AWK4_9ACTN</name>
<dbReference type="PANTHER" id="PTHR23517">
    <property type="entry name" value="RESISTANCE PROTEIN MDTM, PUTATIVE-RELATED-RELATED"/>
    <property type="match status" value="1"/>
</dbReference>
<feature type="transmembrane region" description="Helical" evidence="8">
    <location>
        <begin position="269"/>
        <end position="287"/>
    </location>
</feature>
<keyword evidence="2" id="KW-0813">Transport</keyword>
<reference evidence="10 11" key="1">
    <citation type="submission" date="2024-06" db="EMBL/GenBank/DDBJ databases">
        <title>The Natural Products Discovery Center: Release of the First 8490 Sequenced Strains for Exploring Actinobacteria Biosynthetic Diversity.</title>
        <authorList>
            <person name="Kalkreuter E."/>
            <person name="Kautsar S.A."/>
            <person name="Yang D."/>
            <person name="Bader C.D."/>
            <person name="Teijaro C.N."/>
            <person name="Fluegel L."/>
            <person name="Davis C.M."/>
            <person name="Simpson J.R."/>
            <person name="Lauterbach L."/>
            <person name="Steele A.D."/>
            <person name="Gui C."/>
            <person name="Meng S."/>
            <person name="Li G."/>
            <person name="Viehrig K."/>
            <person name="Ye F."/>
            <person name="Su P."/>
            <person name="Kiefer A.F."/>
            <person name="Nichols A."/>
            <person name="Cepeda A.J."/>
            <person name="Yan W."/>
            <person name="Fan B."/>
            <person name="Jiang Y."/>
            <person name="Adhikari A."/>
            <person name="Zheng C.-J."/>
            <person name="Schuster L."/>
            <person name="Cowan T.M."/>
            <person name="Smanski M.J."/>
            <person name="Chevrette M.G."/>
            <person name="De Carvalho L.P.S."/>
            <person name="Shen B."/>
        </authorList>
    </citation>
    <scope>NUCLEOTIDE SEQUENCE [LARGE SCALE GENOMIC DNA]</scope>
    <source>
        <strain evidence="10 11">NPDC046851</strain>
    </source>
</reference>
<keyword evidence="5 8" id="KW-1133">Transmembrane helix</keyword>
<dbReference type="Gene3D" id="1.20.1250.20">
    <property type="entry name" value="MFS general substrate transporter like domains"/>
    <property type="match status" value="1"/>
</dbReference>
<evidence type="ECO:0000313" key="10">
    <source>
        <dbReference type="EMBL" id="MEU6800926.1"/>
    </source>
</evidence>
<accession>A0ABV3AWK4</accession>
<comment type="subcellular location">
    <subcellularLocation>
        <location evidence="1">Cell membrane</location>
        <topology evidence="1">Multi-pass membrane protein</topology>
    </subcellularLocation>
</comment>
<evidence type="ECO:0000313" key="11">
    <source>
        <dbReference type="Proteomes" id="UP001551189"/>
    </source>
</evidence>
<feature type="transmembrane region" description="Helical" evidence="8">
    <location>
        <begin position="138"/>
        <end position="156"/>
    </location>
</feature>
<dbReference type="Pfam" id="PF07690">
    <property type="entry name" value="MFS_1"/>
    <property type="match status" value="1"/>
</dbReference>
<evidence type="ECO:0000256" key="2">
    <source>
        <dbReference type="ARBA" id="ARBA00022448"/>
    </source>
</evidence>
<evidence type="ECO:0000256" key="8">
    <source>
        <dbReference type="SAM" id="Phobius"/>
    </source>
</evidence>
<organism evidence="10 11">
    <name type="scientific">Streptomyces neyagawaensis</name>
    <dbReference type="NCBI Taxonomy" id="42238"/>
    <lineage>
        <taxon>Bacteria</taxon>
        <taxon>Bacillati</taxon>
        <taxon>Actinomycetota</taxon>
        <taxon>Actinomycetes</taxon>
        <taxon>Kitasatosporales</taxon>
        <taxon>Streptomycetaceae</taxon>
        <taxon>Streptomyces</taxon>
    </lineage>
</organism>
<feature type="transmembrane region" description="Helical" evidence="8">
    <location>
        <begin position="45"/>
        <end position="65"/>
    </location>
</feature>
<feature type="transmembrane region" description="Helical" evidence="8">
    <location>
        <begin position="77"/>
        <end position="97"/>
    </location>
</feature>
<feature type="transmembrane region" description="Helical" evidence="8">
    <location>
        <begin position="103"/>
        <end position="126"/>
    </location>
</feature>
<dbReference type="InterPro" id="IPR001958">
    <property type="entry name" value="Tet-R_TetA/multi-R_MdtG-like"/>
</dbReference>
<dbReference type="PRINTS" id="PR01035">
    <property type="entry name" value="TCRTETA"/>
</dbReference>
<dbReference type="InterPro" id="IPR020846">
    <property type="entry name" value="MFS_dom"/>
</dbReference>
<dbReference type="Proteomes" id="UP001551189">
    <property type="component" value="Unassembled WGS sequence"/>
</dbReference>
<feature type="transmembrane region" description="Helical" evidence="8">
    <location>
        <begin position="203"/>
        <end position="224"/>
    </location>
</feature>
<evidence type="ECO:0000259" key="9">
    <source>
        <dbReference type="PROSITE" id="PS50850"/>
    </source>
</evidence>
<evidence type="ECO:0000256" key="4">
    <source>
        <dbReference type="ARBA" id="ARBA00022692"/>
    </source>
</evidence>
<keyword evidence="4 8" id="KW-0812">Transmembrane</keyword>
<comment type="caution">
    <text evidence="10">The sequence shown here is derived from an EMBL/GenBank/DDBJ whole genome shotgun (WGS) entry which is preliminary data.</text>
</comment>
<dbReference type="InterPro" id="IPR050171">
    <property type="entry name" value="MFS_Transporters"/>
</dbReference>
<dbReference type="PANTHER" id="PTHR23517:SF3">
    <property type="entry name" value="INTEGRAL MEMBRANE TRANSPORT PROTEIN"/>
    <property type="match status" value="1"/>
</dbReference>
<feature type="transmembrane region" description="Helical" evidence="8">
    <location>
        <begin position="327"/>
        <end position="346"/>
    </location>
</feature>
<keyword evidence="3" id="KW-1003">Cell membrane</keyword>
<evidence type="ECO:0000256" key="5">
    <source>
        <dbReference type="ARBA" id="ARBA00022989"/>
    </source>
</evidence>
<dbReference type="InterPro" id="IPR011701">
    <property type="entry name" value="MFS"/>
</dbReference>
<dbReference type="PROSITE" id="PS50850">
    <property type="entry name" value="MFS"/>
    <property type="match status" value="1"/>
</dbReference>
<feature type="region of interest" description="Disordered" evidence="7">
    <location>
        <begin position="387"/>
        <end position="408"/>
    </location>
</feature>
<feature type="transmembrane region" description="Helical" evidence="8">
    <location>
        <begin position="358"/>
        <end position="380"/>
    </location>
</feature>
<evidence type="ECO:0000256" key="6">
    <source>
        <dbReference type="ARBA" id="ARBA00023136"/>
    </source>
</evidence>
<dbReference type="RefSeq" id="WP_359692258.1">
    <property type="nucleotide sequence ID" value="NZ_JBEYXT010000022.1"/>
</dbReference>
<proteinExistence type="predicted"/>
<feature type="transmembrane region" description="Helical" evidence="8">
    <location>
        <begin position="293"/>
        <end position="315"/>
    </location>
</feature>
<keyword evidence="11" id="KW-1185">Reference proteome</keyword>
<dbReference type="InterPro" id="IPR036259">
    <property type="entry name" value="MFS_trans_sf"/>
</dbReference>
<feature type="domain" description="Major facilitator superfamily (MFS) profile" evidence="9">
    <location>
        <begin position="7"/>
        <end position="384"/>
    </location>
</feature>
<evidence type="ECO:0000256" key="3">
    <source>
        <dbReference type="ARBA" id="ARBA00022475"/>
    </source>
</evidence>
<keyword evidence="6 8" id="KW-0472">Membrane</keyword>
<evidence type="ECO:0000256" key="1">
    <source>
        <dbReference type="ARBA" id="ARBA00004651"/>
    </source>
</evidence>
<sequence length="408" mass="41218">MPRGRSVLLVLLAGSTLTVMAGTVLSPVLPLIRRELQLGGTAAGLLLTAHGLALAVASPLAGWLLDRYGIRRPLAAGLLLYGVAGGSGLFIDSYGVLFAARLAFGVGAAAVFSGTTLALLTLYQGAERDRAMGRRSTAISLGGILWPLLGGALGTISWHGPFAIHLIGLPLALGVLLLLPADTGTRTAGGGTAFTLVRLRPRLLGLYAISFTSSLLLYVLSVFLPQRLAQAGIDEPALIAPYTAASSLAASAAGLAYAKARAYLGYSAFLRVAGACWTLGLLVAGTATRPAALLAAPALFGLGMGMSVPAMTVLINRTAPPHLKGQATALSGTAAFSGQFLSPVFFGPLVAATSLAHGLLAAAGLAAVLLLAVLVLPLPLPDAGEAIPSSAAGAHRPSRTDPAGTRHP</sequence>
<feature type="transmembrane region" description="Helical" evidence="8">
    <location>
        <begin position="162"/>
        <end position="182"/>
    </location>
</feature>
<protein>
    <submittedName>
        <fullName evidence="10">MFS transporter</fullName>
    </submittedName>
</protein>
<dbReference type="SUPFAM" id="SSF103473">
    <property type="entry name" value="MFS general substrate transporter"/>
    <property type="match status" value="1"/>
</dbReference>
<gene>
    <name evidence="10" type="ORF">ABZ931_07925</name>
</gene>
<dbReference type="EMBL" id="JBEYXT010000022">
    <property type="protein sequence ID" value="MEU6800926.1"/>
    <property type="molecule type" value="Genomic_DNA"/>
</dbReference>
<evidence type="ECO:0000256" key="7">
    <source>
        <dbReference type="SAM" id="MobiDB-lite"/>
    </source>
</evidence>